<feature type="signal peptide" evidence="1">
    <location>
        <begin position="1"/>
        <end position="19"/>
    </location>
</feature>
<organism evidence="2 3">
    <name type="scientific">Ectocarpus siliculosus</name>
    <name type="common">Brown alga</name>
    <name type="synonym">Conferva siliculosa</name>
    <dbReference type="NCBI Taxonomy" id="2880"/>
    <lineage>
        <taxon>Eukaryota</taxon>
        <taxon>Sar</taxon>
        <taxon>Stramenopiles</taxon>
        <taxon>Ochrophyta</taxon>
        <taxon>PX clade</taxon>
        <taxon>Phaeophyceae</taxon>
        <taxon>Ectocarpales</taxon>
        <taxon>Ectocarpaceae</taxon>
        <taxon>Ectocarpus</taxon>
    </lineage>
</organism>
<keyword evidence="3" id="KW-1185">Reference proteome</keyword>
<evidence type="ECO:0000313" key="2">
    <source>
        <dbReference type="EMBL" id="CBJ33753.1"/>
    </source>
</evidence>
<feature type="chain" id="PRO_5003096167" description="Secreted protein" evidence="1">
    <location>
        <begin position="20"/>
        <end position="63"/>
    </location>
</feature>
<evidence type="ECO:0008006" key="4">
    <source>
        <dbReference type="Google" id="ProtNLM"/>
    </source>
</evidence>
<dbReference type="Proteomes" id="UP000002630">
    <property type="component" value="Linkage Group LG22"/>
</dbReference>
<dbReference type="AlphaFoldDB" id="D7G4Z0"/>
<dbReference type="EMBL" id="FN649747">
    <property type="protein sequence ID" value="CBJ33753.1"/>
    <property type="molecule type" value="Genomic_DNA"/>
</dbReference>
<evidence type="ECO:0000313" key="3">
    <source>
        <dbReference type="Proteomes" id="UP000002630"/>
    </source>
</evidence>
<sequence length="63" mass="6780">MGGVPSVLLCLWCRGGCSTATVAAALTFFPPSPPCYAHIAGTFPHRQNLKDSALEDLEQIQQY</sequence>
<reference evidence="2 3" key="1">
    <citation type="journal article" date="2010" name="Nature">
        <title>The Ectocarpus genome and the independent evolution of multicellularity in brown algae.</title>
        <authorList>
            <person name="Cock J.M."/>
            <person name="Sterck L."/>
            <person name="Rouze P."/>
            <person name="Scornet D."/>
            <person name="Allen A.E."/>
            <person name="Amoutzias G."/>
            <person name="Anthouard V."/>
            <person name="Artiguenave F."/>
            <person name="Aury J.M."/>
            <person name="Badger J.H."/>
            <person name="Beszteri B."/>
            <person name="Billiau K."/>
            <person name="Bonnet E."/>
            <person name="Bothwell J.H."/>
            <person name="Bowler C."/>
            <person name="Boyen C."/>
            <person name="Brownlee C."/>
            <person name="Carrano C.J."/>
            <person name="Charrier B."/>
            <person name="Cho G.Y."/>
            <person name="Coelho S.M."/>
            <person name="Collen J."/>
            <person name="Corre E."/>
            <person name="Da Silva C."/>
            <person name="Delage L."/>
            <person name="Delaroque N."/>
            <person name="Dittami S.M."/>
            <person name="Doulbeau S."/>
            <person name="Elias M."/>
            <person name="Farnham G."/>
            <person name="Gachon C.M."/>
            <person name="Gschloessl B."/>
            <person name="Heesch S."/>
            <person name="Jabbari K."/>
            <person name="Jubin C."/>
            <person name="Kawai H."/>
            <person name="Kimura K."/>
            <person name="Kloareg B."/>
            <person name="Kupper F.C."/>
            <person name="Lang D."/>
            <person name="Le Bail A."/>
            <person name="Leblanc C."/>
            <person name="Lerouge P."/>
            <person name="Lohr M."/>
            <person name="Lopez P.J."/>
            <person name="Martens C."/>
            <person name="Maumus F."/>
            <person name="Michel G."/>
            <person name="Miranda-Saavedra D."/>
            <person name="Morales J."/>
            <person name="Moreau H."/>
            <person name="Motomura T."/>
            <person name="Nagasato C."/>
            <person name="Napoli C.A."/>
            <person name="Nelson D.R."/>
            <person name="Nyvall-Collen P."/>
            <person name="Peters A.F."/>
            <person name="Pommier C."/>
            <person name="Potin P."/>
            <person name="Poulain J."/>
            <person name="Quesneville H."/>
            <person name="Read B."/>
            <person name="Rensing S.A."/>
            <person name="Ritter A."/>
            <person name="Rousvoal S."/>
            <person name="Samanta M."/>
            <person name="Samson G."/>
            <person name="Schroeder D.C."/>
            <person name="Segurens B."/>
            <person name="Strittmatter M."/>
            <person name="Tonon T."/>
            <person name="Tregear J.W."/>
            <person name="Valentin K."/>
            <person name="von Dassow P."/>
            <person name="Yamagishi T."/>
            <person name="Van de Peer Y."/>
            <person name="Wincker P."/>
        </authorList>
    </citation>
    <scope>NUCLEOTIDE SEQUENCE [LARGE SCALE GENOMIC DNA]</scope>
    <source>
        <strain evidence="3">Ec32 / CCAP1310/4</strain>
    </source>
</reference>
<accession>D7G4Z0</accession>
<protein>
    <recommendedName>
        <fullName evidence="4">Secreted protein</fullName>
    </recommendedName>
</protein>
<name>D7G4Z0_ECTSI</name>
<gene>
    <name evidence="2" type="ORF">Esi_0590_0002</name>
</gene>
<proteinExistence type="predicted"/>
<evidence type="ECO:0000256" key="1">
    <source>
        <dbReference type="SAM" id="SignalP"/>
    </source>
</evidence>
<dbReference type="EMBL" id="FN648808">
    <property type="protein sequence ID" value="CBJ33753.1"/>
    <property type="molecule type" value="Genomic_DNA"/>
</dbReference>
<dbReference type="InParanoid" id="D7G4Z0"/>
<keyword evidence="1" id="KW-0732">Signal</keyword>